<gene>
    <name evidence="1" type="ORF">RJG54_06225</name>
</gene>
<organism evidence="1">
    <name type="scientific">Arcobacter sp. AZ-2023</name>
    <dbReference type="NCBI Taxonomy" id="3074453"/>
    <lineage>
        <taxon>Bacteria</taxon>
        <taxon>Pseudomonadati</taxon>
        <taxon>Campylobacterota</taxon>
        <taxon>Epsilonproteobacteria</taxon>
        <taxon>Campylobacterales</taxon>
        <taxon>Arcobacteraceae</taxon>
        <taxon>Arcobacter</taxon>
    </lineage>
</organism>
<dbReference type="EMBL" id="CP134846">
    <property type="protein sequence ID" value="WNL15826.1"/>
    <property type="molecule type" value="Genomic_DNA"/>
</dbReference>
<reference evidence="1" key="1">
    <citation type="submission" date="2023-09" db="EMBL/GenBank/DDBJ databases">
        <title>Arcobacter tbilisiensis sp. nov. isolated from chicken meat in Tbilisi, Georgia.</title>
        <authorList>
            <person name="Matthias R."/>
            <person name="Zautner A.E."/>
        </authorList>
    </citation>
    <scope>NUCLEOTIDE SEQUENCE</scope>
    <source>
        <strain evidence="1">LEO 107</strain>
    </source>
</reference>
<dbReference type="AlphaFoldDB" id="A0AA96I334"/>
<sequence length="43" mass="5056">MSYLSYNAKDVQIDASAETLLLEDDEDLKFLERVLRNMKTQTF</sequence>
<accession>A0AA96I334</accession>
<evidence type="ECO:0000313" key="1">
    <source>
        <dbReference type="EMBL" id="WNL15826.1"/>
    </source>
</evidence>
<name>A0AA96I334_9BACT</name>
<protein>
    <submittedName>
        <fullName evidence="1">Uncharacterized protein</fullName>
    </submittedName>
</protein>
<proteinExistence type="predicted"/>